<dbReference type="RefSeq" id="WP_140505666.1">
    <property type="nucleotide sequence ID" value="NZ_RCZH01000004.1"/>
</dbReference>
<evidence type="ECO:0008006" key="3">
    <source>
        <dbReference type="Google" id="ProtNLM"/>
    </source>
</evidence>
<reference evidence="1 2" key="1">
    <citation type="journal article" date="2019" name="Environ. Microbiol.">
        <title>Species interactions and distinct microbial communities in high Arctic permafrost affected cryosols are associated with the CH4 and CO2 gas fluxes.</title>
        <authorList>
            <person name="Altshuler I."/>
            <person name="Hamel J."/>
            <person name="Turney S."/>
            <person name="Magnuson E."/>
            <person name="Levesque R."/>
            <person name="Greer C."/>
            <person name="Whyte L.G."/>
        </authorList>
    </citation>
    <scope>NUCLEOTIDE SEQUENCE [LARGE SCALE GENOMIC DNA]</scope>
    <source>
        <strain evidence="1 2">42</strain>
    </source>
</reference>
<dbReference type="Proteomes" id="UP000319700">
    <property type="component" value="Unassembled WGS sequence"/>
</dbReference>
<protein>
    <recommendedName>
        <fullName evidence="3">WGR domain-containing protein</fullName>
    </recommendedName>
</protein>
<evidence type="ECO:0000313" key="1">
    <source>
        <dbReference type="EMBL" id="TPG42273.1"/>
    </source>
</evidence>
<proteinExistence type="predicted"/>
<accession>A0A502EX23</accession>
<evidence type="ECO:0000313" key="2">
    <source>
        <dbReference type="Proteomes" id="UP000319700"/>
    </source>
</evidence>
<name>A0A502EX23_9FLAO</name>
<dbReference type="EMBL" id="RCZH01000004">
    <property type="protein sequence ID" value="TPG42273.1"/>
    <property type="molecule type" value="Genomic_DNA"/>
</dbReference>
<sequence length="159" mass="18804">MLKLYKRIHDRLHYWQTWKKDEETAITYWGVVGHIGEYKEVKSGMATNMVRAINSEIRKKTKEGFVTVDNDKILFLEIKYKIDSFETEKNLKKRHRLKEKLDEILGLTGLGYSSRGAIDDETMEIKCVVINYTIAKNTIEEELKNTEFEDYIGIYKKEQ</sequence>
<comment type="caution">
    <text evidence="1">The sequence shown here is derived from an EMBL/GenBank/DDBJ whole genome shotgun (WGS) entry which is preliminary data.</text>
</comment>
<gene>
    <name evidence="1" type="ORF">EAH81_08125</name>
</gene>
<dbReference type="AlphaFoldDB" id="A0A502EX23"/>
<keyword evidence="2" id="KW-1185">Reference proteome</keyword>
<organism evidence="1 2">
    <name type="scientific">Flavobacterium pectinovorum</name>
    <dbReference type="NCBI Taxonomy" id="29533"/>
    <lineage>
        <taxon>Bacteria</taxon>
        <taxon>Pseudomonadati</taxon>
        <taxon>Bacteroidota</taxon>
        <taxon>Flavobacteriia</taxon>
        <taxon>Flavobacteriales</taxon>
        <taxon>Flavobacteriaceae</taxon>
        <taxon>Flavobacterium</taxon>
    </lineage>
</organism>
<dbReference type="OrthoDB" id="5508028at2"/>